<feature type="transmembrane region" description="Helical" evidence="8">
    <location>
        <begin position="163"/>
        <end position="185"/>
    </location>
</feature>
<evidence type="ECO:0000256" key="2">
    <source>
        <dbReference type="ARBA" id="ARBA00006829"/>
    </source>
</evidence>
<dbReference type="InterPro" id="IPR050930">
    <property type="entry name" value="MFS_Vesicular_Transporter"/>
</dbReference>
<keyword evidence="4 8" id="KW-0812">Transmembrane</keyword>
<feature type="compositionally biased region" description="Polar residues" evidence="7">
    <location>
        <begin position="253"/>
        <end position="265"/>
    </location>
</feature>
<dbReference type="InterPro" id="IPR020846">
    <property type="entry name" value="MFS_dom"/>
</dbReference>
<proteinExistence type="inferred from homology"/>
<dbReference type="PANTHER" id="PTHR23506:SF23">
    <property type="entry name" value="GH10249P"/>
    <property type="match status" value="1"/>
</dbReference>
<evidence type="ECO:0000256" key="8">
    <source>
        <dbReference type="SAM" id="Phobius"/>
    </source>
</evidence>
<feature type="transmembrane region" description="Helical" evidence="8">
    <location>
        <begin position="70"/>
        <end position="94"/>
    </location>
</feature>
<evidence type="ECO:0000313" key="11">
    <source>
        <dbReference type="Proteomes" id="UP000800035"/>
    </source>
</evidence>
<gene>
    <name evidence="10" type="ORF">CC80DRAFT_549430</name>
</gene>
<dbReference type="InterPro" id="IPR036259">
    <property type="entry name" value="MFS_trans_sf"/>
</dbReference>
<dbReference type="PRINTS" id="PR01035">
    <property type="entry name" value="TCRTETA"/>
</dbReference>
<evidence type="ECO:0000256" key="1">
    <source>
        <dbReference type="ARBA" id="ARBA00004141"/>
    </source>
</evidence>
<dbReference type="GO" id="GO:0022857">
    <property type="term" value="F:transmembrane transporter activity"/>
    <property type="evidence" value="ECO:0007669"/>
    <property type="project" value="InterPro"/>
</dbReference>
<dbReference type="OrthoDB" id="5086884at2759"/>
<dbReference type="PANTHER" id="PTHR23506">
    <property type="entry name" value="GH10249P"/>
    <property type="match status" value="1"/>
</dbReference>
<feature type="transmembrane region" description="Helical" evidence="8">
    <location>
        <begin position="106"/>
        <end position="127"/>
    </location>
</feature>
<dbReference type="AlphaFoldDB" id="A0A6A5TQM6"/>
<evidence type="ECO:0000256" key="7">
    <source>
        <dbReference type="SAM" id="MobiDB-lite"/>
    </source>
</evidence>
<dbReference type="Proteomes" id="UP000800035">
    <property type="component" value="Unassembled WGS sequence"/>
</dbReference>
<dbReference type="GO" id="GO:0016020">
    <property type="term" value="C:membrane"/>
    <property type="evidence" value="ECO:0007669"/>
    <property type="project" value="UniProtKB-SubCell"/>
</dbReference>
<protein>
    <submittedName>
        <fullName evidence="10">MFS general substrate transporter</fullName>
    </submittedName>
</protein>
<dbReference type="SUPFAM" id="SSF103473">
    <property type="entry name" value="MFS general substrate transporter"/>
    <property type="match status" value="1"/>
</dbReference>
<sequence>MTKSSWLSYAWLSNQGEKEPYLLRYRSSEAFIIGTVALAVFTDMFLYGLIVPVIPFAIQTKSHVDSGRVQYWVSVLIAIYAAALLAFSPICGWLADRSSSRRSPLVLGLLALLGATVLLNIGSSIGIMIAGRLLQGASAAVVWVVGLALLADTVPQDRLAQAMGYVGVGMSVGIMIGPLLGGVVYERAGYNAVYAMAYALIGIDIVLRLLLVEKKVAMRWTKETSDSQTTSDETAPSDQTDIEKGTGTKGESENTGTDSNGASTTVPATDLEISAISVPDTSTPATKADQTGATNNNSQKRLRERLPPVLSLLYSRRLLAALFGAIIQAAVMTSFDSVLALHAANTFHWHSTGAGLLFLPIVIPSFLGPLFGYISDRYGGRYPATIGFLLACPPLACLRFVDTNTIHDKVLLCALLALIGLFLTLTFPPFMAEISAVVADKEKKMLENGEKGYGKGGAYAQAYALFNMAFAAGCVVGPLLAGFIVQEKGWATMAWVLGLLSAVTAVPSFLWMGGWIFGKKVDGSESNGE</sequence>
<dbReference type="CDD" id="cd17325">
    <property type="entry name" value="MFS_MdtG_SLC18_like"/>
    <property type="match status" value="1"/>
</dbReference>
<feature type="transmembrane region" description="Helical" evidence="8">
    <location>
        <begin position="191"/>
        <end position="211"/>
    </location>
</feature>
<keyword evidence="3" id="KW-0813">Transport</keyword>
<feature type="transmembrane region" description="Helical" evidence="8">
    <location>
        <begin position="133"/>
        <end position="151"/>
    </location>
</feature>
<dbReference type="Gene3D" id="1.20.1250.20">
    <property type="entry name" value="MFS general substrate transporter like domains"/>
    <property type="match status" value="2"/>
</dbReference>
<dbReference type="Pfam" id="PF07690">
    <property type="entry name" value="MFS_1"/>
    <property type="match status" value="2"/>
</dbReference>
<feature type="compositionally biased region" description="Polar residues" evidence="7">
    <location>
        <begin position="281"/>
        <end position="299"/>
    </location>
</feature>
<feature type="transmembrane region" description="Helical" evidence="8">
    <location>
        <begin position="413"/>
        <end position="439"/>
    </location>
</feature>
<evidence type="ECO:0000313" key="10">
    <source>
        <dbReference type="EMBL" id="KAF1955223.1"/>
    </source>
</evidence>
<feature type="transmembrane region" description="Helical" evidence="8">
    <location>
        <begin position="318"/>
        <end position="344"/>
    </location>
</feature>
<feature type="transmembrane region" description="Helical" evidence="8">
    <location>
        <begin position="490"/>
        <end position="511"/>
    </location>
</feature>
<dbReference type="EMBL" id="ML976995">
    <property type="protein sequence ID" value="KAF1955223.1"/>
    <property type="molecule type" value="Genomic_DNA"/>
</dbReference>
<keyword evidence="6 8" id="KW-0472">Membrane</keyword>
<dbReference type="PROSITE" id="PS50850">
    <property type="entry name" value="MFS"/>
    <property type="match status" value="1"/>
</dbReference>
<evidence type="ECO:0000256" key="6">
    <source>
        <dbReference type="ARBA" id="ARBA00023136"/>
    </source>
</evidence>
<feature type="domain" description="Major facilitator superfamily (MFS) profile" evidence="9">
    <location>
        <begin position="32"/>
        <end position="516"/>
    </location>
</feature>
<feature type="region of interest" description="Disordered" evidence="7">
    <location>
        <begin position="221"/>
        <end position="265"/>
    </location>
</feature>
<organism evidence="10 11">
    <name type="scientific">Byssothecium circinans</name>
    <dbReference type="NCBI Taxonomy" id="147558"/>
    <lineage>
        <taxon>Eukaryota</taxon>
        <taxon>Fungi</taxon>
        <taxon>Dikarya</taxon>
        <taxon>Ascomycota</taxon>
        <taxon>Pezizomycotina</taxon>
        <taxon>Dothideomycetes</taxon>
        <taxon>Pleosporomycetidae</taxon>
        <taxon>Pleosporales</taxon>
        <taxon>Massarineae</taxon>
        <taxon>Massarinaceae</taxon>
        <taxon>Byssothecium</taxon>
    </lineage>
</organism>
<keyword evidence="5 8" id="KW-1133">Transmembrane helix</keyword>
<name>A0A6A5TQM6_9PLEO</name>
<keyword evidence="11" id="KW-1185">Reference proteome</keyword>
<feature type="compositionally biased region" description="Basic and acidic residues" evidence="7">
    <location>
        <begin position="241"/>
        <end position="252"/>
    </location>
</feature>
<feature type="transmembrane region" description="Helical" evidence="8">
    <location>
        <begin position="460"/>
        <end position="484"/>
    </location>
</feature>
<dbReference type="InterPro" id="IPR001958">
    <property type="entry name" value="Tet-R_TetA/multi-R_MdtG-like"/>
</dbReference>
<comment type="similarity">
    <text evidence="2">Belongs to the major facilitator superfamily. Vesicular transporter family.</text>
</comment>
<evidence type="ECO:0000259" key="9">
    <source>
        <dbReference type="PROSITE" id="PS50850"/>
    </source>
</evidence>
<evidence type="ECO:0000256" key="3">
    <source>
        <dbReference type="ARBA" id="ARBA00022448"/>
    </source>
</evidence>
<comment type="subcellular location">
    <subcellularLocation>
        <location evidence="1">Membrane</location>
        <topology evidence="1">Multi-pass membrane protein</topology>
    </subcellularLocation>
</comment>
<feature type="transmembrane region" description="Helical" evidence="8">
    <location>
        <begin position="356"/>
        <end position="375"/>
    </location>
</feature>
<feature type="transmembrane region" description="Helical" evidence="8">
    <location>
        <begin position="30"/>
        <end position="58"/>
    </location>
</feature>
<accession>A0A6A5TQM6</accession>
<evidence type="ECO:0000256" key="5">
    <source>
        <dbReference type="ARBA" id="ARBA00022989"/>
    </source>
</evidence>
<dbReference type="InterPro" id="IPR011701">
    <property type="entry name" value="MFS"/>
</dbReference>
<reference evidence="10" key="1">
    <citation type="journal article" date="2020" name="Stud. Mycol.">
        <title>101 Dothideomycetes genomes: a test case for predicting lifestyles and emergence of pathogens.</title>
        <authorList>
            <person name="Haridas S."/>
            <person name="Albert R."/>
            <person name="Binder M."/>
            <person name="Bloem J."/>
            <person name="Labutti K."/>
            <person name="Salamov A."/>
            <person name="Andreopoulos B."/>
            <person name="Baker S."/>
            <person name="Barry K."/>
            <person name="Bills G."/>
            <person name="Bluhm B."/>
            <person name="Cannon C."/>
            <person name="Castanera R."/>
            <person name="Culley D."/>
            <person name="Daum C."/>
            <person name="Ezra D."/>
            <person name="Gonzalez J."/>
            <person name="Henrissat B."/>
            <person name="Kuo A."/>
            <person name="Liang C."/>
            <person name="Lipzen A."/>
            <person name="Lutzoni F."/>
            <person name="Magnuson J."/>
            <person name="Mondo S."/>
            <person name="Nolan M."/>
            <person name="Ohm R."/>
            <person name="Pangilinan J."/>
            <person name="Park H.-J."/>
            <person name="Ramirez L."/>
            <person name="Alfaro M."/>
            <person name="Sun H."/>
            <person name="Tritt A."/>
            <person name="Yoshinaga Y."/>
            <person name="Zwiers L.-H."/>
            <person name="Turgeon B."/>
            <person name="Goodwin S."/>
            <person name="Spatafora J."/>
            <person name="Crous P."/>
            <person name="Grigoriev I."/>
        </authorList>
    </citation>
    <scope>NUCLEOTIDE SEQUENCE</scope>
    <source>
        <strain evidence="10">CBS 675.92</strain>
    </source>
</reference>
<feature type="region of interest" description="Disordered" evidence="7">
    <location>
        <begin position="281"/>
        <end position="301"/>
    </location>
</feature>
<evidence type="ECO:0000256" key="4">
    <source>
        <dbReference type="ARBA" id="ARBA00022692"/>
    </source>
</evidence>